<reference evidence="3" key="2">
    <citation type="submission" date="2020-09" db="EMBL/GenBank/DDBJ databases">
        <authorList>
            <person name="Sun Q."/>
            <person name="Kim S."/>
        </authorList>
    </citation>
    <scope>NUCLEOTIDE SEQUENCE</scope>
    <source>
        <strain evidence="3">KCTC 23310</strain>
    </source>
</reference>
<feature type="domain" description="N-acetyltransferase" evidence="2">
    <location>
        <begin position="6"/>
        <end position="197"/>
    </location>
</feature>
<dbReference type="SUPFAM" id="SSF55729">
    <property type="entry name" value="Acyl-CoA N-acyltransferases (Nat)"/>
    <property type="match status" value="1"/>
</dbReference>
<proteinExistence type="predicted"/>
<evidence type="ECO:0000256" key="1">
    <source>
        <dbReference type="ARBA" id="ARBA00022679"/>
    </source>
</evidence>
<evidence type="ECO:0000313" key="3">
    <source>
        <dbReference type="EMBL" id="GHC66060.1"/>
    </source>
</evidence>
<reference evidence="3" key="1">
    <citation type="journal article" date="2014" name="Int. J. Syst. Evol. Microbiol.">
        <title>Complete genome sequence of Corynebacterium casei LMG S-19264T (=DSM 44701T), isolated from a smear-ripened cheese.</title>
        <authorList>
            <consortium name="US DOE Joint Genome Institute (JGI-PGF)"/>
            <person name="Walter F."/>
            <person name="Albersmeier A."/>
            <person name="Kalinowski J."/>
            <person name="Ruckert C."/>
        </authorList>
    </citation>
    <scope>NUCLEOTIDE SEQUENCE</scope>
    <source>
        <strain evidence="3">KCTC 23310</strain>
    </source>
</reference>
<sequence length="216" mass="23488">MSPSFTILTGLPTELRSEAVSIYWQAFGGKLGRVLGPEDRATVFLQETMSARNCLVAVSPEGVLLGIAGFKTAQGAFTGGSPALLRRVYGRWGALWRQGVLRLLESDTDNRRFLVDGICVRREQRGLGVGTALLEGLCAEARQRGYAAIRLDVVDTNWRARALYERQGFLAVGDTPIGWLRHVFGFAAATTMVKPLDTKADAPPRGQAIRPVEAAE</sequence>
<dbReference type="Gene3D" id="3.40.630.30">
    <property type="match status" value="1"/>
</dbReference>
<dbReference type="Proteomes" id="UP000638981">
    <property type="component" value="Unassembled WGS sequence"/>
</dbReference>
<dbReference type="GO" id="GO:0008080">
    <property type="term" value="F:N-acetyltransferase activity"/>
    <property type="evidence" value="ECO:0007669"/>
    <property type="project" value="InterPro"/>
</dbReference>
<dbReference type="PANTHER" id="PTHR13947:SF37">
    <property type="entry name" value="LD18367P"/>
    <property type="match status" value="1"/>
</dbReference>
<evidence type="ECO:0000313" key="4">
    <source>
        <dbReference type="Proteomes" id="UP000638981"/>
    </source>
</evidence>
<dbReference type="RefSeq" id="WP_373295419.1">
    <property type="nucleotide sequence ID" value="NZ_BMYJ01000013.1"/>
</dbReference>
<name>A0A918TZI7_9RHOB</name>
<dbReference type="EMBL" id="BMYJ01000013">
    <property type="protein sequence ID" value="GHC66060.1"/>
    <property type="molecule type" value="Genomic_DNA"/>
</dbReference>
<protein>
    <submittedName>
        <fullName evidence="3">Molybdopterin-guanine dinucleotide biosynthesis protein MobC</fullName>
    </submittedName>
</protein>
<gene>
    <name evidence="3" type="primary">mobC</name>
    <name evidence="3" type="ORF">GCM10007315_33410</name>
</gene>
<organism evidence="3 4">
    <name type="scientific">Neogemmobacter tilapiae</name>
    <dbReference type="NCBI Taxonomy" id="875041"/>
    <lineage>
        <taxon>Bacteria</taxon>
        <taxon>Pseudomonadati</taxon>
        <taxon>Pseudomonadota</taxon>
        <taxon>Alphaproteobacteria</taxon>
        <taxon>Rhodobacterales</taxon>
        <taxon>Paracoccaceae</taxon>
        <taxon>Neogemmobacter</taxon>
    </lineage>
</organism>
<dbReference type="PROSITE" id="PS51186">
    <property type="entry name" value="GNAT"/>
    <property type="match status" value="1"/>
</dbReference>
<dbReference type="InterPro" id="IPR000182">
    <property type="entry name" value="GNAT_dom"/>
</dbReference>
<keyword evidence="4" id="KW-1185">Reference proteome</keyword>
<comment type="caution">
    <text evidence="3">The sequence shown here is derived from an EMBL/GenBank/DDBJ whole genome shotgun (WGS) entry which is preliminary data.</text>
</comment>
<dbReference type="Pfam" id="PF00583">
    <property type="entry name" value="Acetyltransf_1"/>
    <property type="match status" value="1"/>
</dbReference>
<dbReference type="InterPro" id="IPR050769">
    <property type="entry name" value="NAT_camello-type"/>
</dbReference>
<dbReference type="PANTHER" id="PTHR13947">
    <property type="entry name" value="GNAT FAMILY N-ACETYLTRANSFERASE"/>
    <property type="match status" value="1"/>
</dbReference>
<dbReference type="CDD" id="cd04301">
    <property type="entry name" value="NAT_SF"/>
    <property type="match status" value="1"/>
</dbReference>
<evidence type="ECO:0000259" key="2">
    <source>
        <dbReference type="PROSITE" id="PS51186"/>
    </source>
</evidence>
<accession>A0A918TZI7</accession>
<dbReference type="InterPro" id="IPR016181">
    <property type="entry name" value="Acyl_CoA_acyltransferase"/>
</dbReference>
<dbReference type="AlphaFoldDB" id="A0A918TZI7"/>
<keyword evidence="1" id="KW-0808">Transferase</keyword>